<dbReference type="EMBL" id="LT907988">
    <property type="protein sequence ID" value="SOE52040.1"/>
    <property type="molecule type" value="Genomic_DNA"/>
</dbReference>
<name>A0A1C3K2N5_9BURK</name>
<dbReference type="STRING" id="1851544.ODI_01389"/>
<gene>
    <name evidence="1" type="ORF">ODI_01389</name>
    <name evidence="2" type="ORF">ODI_R3876</name>
</gene>
<accession>A0A1C3K2N5</accession>
<organism evidence="1 3">
    <name type="scientific">Orrella dioscoreae</name>
    <dbReference type="NCBI Taxonomy" id="1851544"/>
    <lineage>
        <taxon>Bacteria</taxon>
        <taxon>Pseudomonadati</taxon>
        <taxon>Pseudomonadota</taxon>
        <taxon>Betaproteobacteria</taxon>
        <taxon>Burkholderiales</taxon>
        <taxon>Alcaligenaceae</taxon>
        <taxon>Orrella</taxon>
    </lineage>
</organism>
<dbReference type="EMBL" id="FLRC01000022">
    <property type="protein sequence ID" value="SBT25762.1"/>
    <property type="molecule type" value="Genomic_DNA"/>
</dbReference>
<keyword evidence="3" id="KW-1185">Reference proteome</keyword>
<protein>
    <submittedName>
        <fullName evidence="1">Uncharacterized protein</fullName>
    </submittedName>
</protein>
<evidence type="ECO:0000313" key="1">
    <source>
        <dbReference type="EMBL" id="SBT25762.1"/>
    </source>
</evidence>
<evidence type="ECO:0000313" key="2">
    <source>
        <dbReference type="EMBL" id="SOE52040.1"/>
    </source>
</evidence>
<evidence type="ECO:0000313" key="3">
    <source>
        <dbReference type="Proteomes" id="UP000078558"/>
    </source>
</evidence>
<dbReference type="AlphaFoldDB" id="A0A1C3K2N5"/>
<proteinExistence type="predicted"/>
<reference evidence="2 3" key="2">
    <citation type="submission" date="2017-08" db="EMBL/GenBank/DDBJ databases">
        <authorList>
            <person name="de Groot N.N."/>
        </authorList>
    </citation>
    <scope>NUCLEOTIDE SEQUENCE [LARGE SCALE GENOMIC DNA]</scope>
    <source>
        <strain evidence="2">Orrdi1</strain>
    </source>
</reference>
<reference evidence="1 3" key="1">
    <citation type="submission" date="2016-06" db="EMBL/GenBank/DDBJ databases">
        <authorList>
            <person name="Kjaerup R.B."/>
            <person name="Dalgaard T.S."/>
            <person name="Juul-Madsen H.R."/>
        </authorList>
    </citation>
    <scope>NUCLEOTIDE SEQUENCE [LARGE SCALE GENOMIC DNA]</scope>
    <source>
        <strain evidence="1">Orrdi1</strain>
    </source>
</reference>
<sequence>MQPQASADTVAQPRPPHRMHAMTWSAAQYTRFEAEHSRLFLVAEKP</sequence>
<dbReference type="KEGG" id="odi:ODI_R3876"/>
<dbReference type="Proteomes" id="UP000078558">
    <property type="component" value="Chromosome I"/>
</dbReference>